<evidence type="ECO:0000256" key="1">
    <source>
        <dbReference type="SAM" id="MobiDB-lite"/>
    </source>
</evidence>
<comment type="caution">
    <text evidence="2">The sequence shown here is derived from an EMBL/GenBank/DDBJ whole genome shotgun (WGS) entry which is preliminary data.</text>
</comment>
<dbReference type="RefSeq" id="WP_305107587.1">
    <property type="nucleotide sequence ID" value="NZ_JAUTWS010000056.1"/>
</dbReference>
<sequence>MRNIVLAAGYMALLATAGCESNRLGSGSAISGGAGAQAGPGIGALLDARDRERAQAAQLAMLRQPLPPAFYQASYNAAPRYSQTPAYDRSLPVGPIARVTPPSRSRDTATGSDAAPAPATGGGGRLPGVPRAPNQQWVSDHSDASGTVTIISATAATAKQGECRTIREDVKAANGQRQSETSTHCETTAGAGDFRKI</sequence>
<evidence type="ECO:0000313" key="2">
    <source>
        <dbReference type="EMBL" id="MDO9712731.1"/>
    </source>
</evidence>
<evidence type="ECO:0008006" key="4">
    <source>
        <dbReference type="Google" id="ProtNLM"/>
    </source>
</evidence>
<keyword evidence="3" id="KW-1185">Reference proteome</keyword>
<feature type="region of interest" description="Disordered" evidence="1">
    <location>
        <begin position="84"/>
        <end position="142"/>
    </location>
</feature>
<dbReference type="Proteomes" id="UP001243009">
    <property type="component" value="Unassembled WGS sequence"/>
</dbReference>
<dbReference type="PROSITE" id="PS51257">
    <property type="entry name" value="PROKAR_LIPOPROTEIN"/>
    <property type="match status" value="1"/>
</dbReference>
<dbReference type="EMBL" id="JAUTWS010000056">
    <property type="protein sequence ID" value="MDO9712731.1"/>
    <property type="molecule type" value="Genomic_DNA"/>
</dbReference>
<name>A0ABT9E954_9PROT</name>
<feature type="compositionally biased region" description="Polar residues" evidence="1">
    <location>
        <begin position="175"/>
        <end position="186"/>
    </location>
</feature>
<proteinExistence type="predicted"/>
<evidence type="ECO:0000313" key="3">
    <source>
        <dbReference type="Proteomes" id="UP001243009"/>
    </source>
</evidence>
<accession>A0ABT9E954</accession>
<organism evidence="2 3">
    <name type="scientific">Paracraurococcus lichenis</name>
    <dbReference type="NCBI Taxonomy" id="3064888"/>
    <lineage>
        <taxon>Bacteria</taxon>
        <taxon>Pseudomonadati</taxon>
        <taxon>Pseudomonadota</taxon>
        <taxon>Alphaproteobacteria</taxon>
        <taxon>Acetobacterales</taxon>
        <taxon>Roseomonadaceae</taxon>
        <taxon>Paracraurococcus</taxon>
    </lineage>
</organism>
<reference evidence="2 3" key="1">
    <citation type="submission" date="2023-08" db="EMBL/GenBank/DDBJ databases">
        <title>The draft genome sequence of Paracraurococcus sp. LOR1-02.</title>
        <authorList>
            <person name="Kingkaew E."/>
            <person name="Tanasupawat S."/>
        </authorList>
    </citation>
    <scope>NUCLEOTIDE SEQUENCE [LARGE SCALE GENOMIC DNA]</scope>
    <source>
        <strain evidence="2 3">LOR1-02</strain>
    </source>
</reference>
<gene>
    <name evidence="2" type="ORF">Q7A36_30640</name>
</gene>
<feature type="region of interest" description="Disordered" evidence="1">
    <location>
        <begin position="170"/>
        <end position="197"/>
    </location>
</feature>
<protein>
    <recommendedName>
        <fullName evidence="4">DUF3035 domain-containing protein</fullName>
    </recommendedName>
</protein>